<dbReference type="SUPFAM" id="SSF52540">
    <property type="entry name" value="P-loop containing nucleoside triphosphate hydrolases"/>
    <property type="match status" value="1"/>
</dbReference>
<proteinExistence type="predicted"/>
<dbReference type="CDD" id="cd02042">
    <property type="entry name" value="ParAB_family"/>
    <property type="match status" value="1"/>
</dbReference>
<gene>
    <name evidence="2" type="ORF">TPSD3_16450</name>
</gene>
<dbReference type="Pfam" id="PF13614">
    <property type="entry name" value="AAA_31"/>
    <property type="match status" value="1"/>
</dbReference>
<evidence type="ECO:0000259" key="1">
    <source>
        <dbReference type="Pfam" id="PF13614"/>
    </source>
</evidence>
<dbReference type="Gene3D" id="3.40.50.300">
    <property type="entry name" value="P-loop containing nucleotide triphosphate hydrolases"/>
    <property type="match status" value="1"/>
</dbReference>
<evidence type="ECO:0000313" key="3">
    <source>
        <dbReference type="Proteomes" id="UP000194798"/>
    </source>
</evidence>
<dbReference type="InterPro" id="IPR025669">
    <property type="entry name" value="AAA_dom"/>
</dbReference>
<name>A0A251X2Z6_9GAMM</name>
<comment type="caution">
    <text evidence="2">The sequence shown here is derived from an EMBL/GenBank/DDBJ whole genome shotgun (WGS) entry which is preliminary data.</text>
</comment>
<dbReference type="PANTHER" id="PTHR13696:SF99">
    <property type="entry name" value="COBYRINIC ACID AC-DIAMIDE SYNTHASE"/>
    <property type="match status" value="1"/>
</dbReference>
<dbReference type="PANTHER" id="PTHR13696">
    <property type="entry name" value="P-LOOP CONTAINING NUCLEOSIDE TRIPHOSPHATE HYDROLASE"/>
    <property type="match status" value="1"/>
</dbReference>
<feature type="domain" description="AAA" evidence="1">
    <location>
        <begin position="5"/>
        <end position="197"/>
    </location>
</feature>
<dbReference type="Proteomes" id="UP000194798">
    <property type="component" value="Unassembled WGS sequence"/>
</dbReference>
<dbReference type="AlphaFoldDB" id="A0A251X2Z6"/>
<accession>A0A251X2Z6</accession>
<dbReference type="InterPro" id="IPR027417">
    <property type="entry name" value="P-loop_NTPase"/>
</dbReference>
<keyword evidence="3" id="KW-1185">Reference proteome</keyword>
<dbReference type="EMBL" id="MSLT01000024">
    <property type="protein sequence ID" value="OUD11646.1"/>
    <property type="molecule type" value="Genomic_DNA"/>
</dbReference>
<dbReference type="InterPro" id="IPR050678">
    <property type="entry name" value="DNA_Partitioning_ATPase"/>
</dbReference>
<sequence>MNAPIIAFFNNKGGVGKTSLVYHLAWMYQRLGLRVIAVDLDPQANLTAAFLSEDRLEEIWLLNQQPSTIFRAVHPLMRGTGDVIVPQLEVINSRLHLLVGDLQLSEFEGNLALEWPGCMDRKELSFRVTSAFWRLLQQLQTHQHPANVILLDLGPNLGAINRAALIASDYVVVPLSPDLFSLQGLKNLGPTLRRWRAEWHERRRKNPTPELLLPQGQVKPVGYVVLQHLQYAANTGRPVKAYERWLEQITGTYWHAVLNRTDIEVPNLAEDPYCLALVRHYKSLMPLAQAARKPIFDLTGHDGLTGGNVSVAQQAVQDFEQLARRIARNCKAYQQK</sequence>
<evidence type="ECO:0000313" key="2">
    <source>
        <dbReference type="EMBL" id="OUD11646.1"/>
    </source>
</evidence>
<organism evidence="2 3">
    <name type="scientific">Thioflexithrix psekupsensis</name>
    <dbReference type="NCBI Taxonomy" id="1570016"/>
    <lineage>
        <taxon>Bacteria</taxon>
        <taxon>Pseudomonadati</taxon>
        <taxon>Pseudomonadota</taxon>
        <taxon>Gammaproteobacteria</taxon>
        <taxon>Thiotrichales</taxon>
        <taxon>Thioflexithrix</taxon>
    </lineage>
</organism>
<reference evidence="2 3" key="1">
    <citation type="submission" date="2016-12" db="EMBL/GenBank/DDBJ databases">
        <title>Thioflexothrix psekupsii D3 genome sequencing and assembly.</title>
        <authorList>
            <person name="Fomenkov A."/>
            <person name="Vincze T."/>
            <person name="Grabovich M."/>
            <person name="Anton B.P."/>
            <person name="Dubinina G."/>
            <person name="Orlova M."/>
            <person name="Belousova E."/>
            <person name="Roberts R.J."/>
        </authorList>
    </citation>
    <scope>NUCLEOTIDE SEQUENCE [LARGE SCALE GENOMIC DNA]</scope>
    <source>
        <strain evidence="2">D3</strain>
    </source>
</reference>
<dbReference type="OrthoDB" id="69313at2"/>
<dbReference type="RefSeq" id="WP_086489662.1">
    <property type="nucleotide sequence ID" value="NZ_MSLT01000024.1"/>
</dbReference>
<protein>
    <submittedName>
        <fullName evidence="2">Chromosome partitioning protein</fullName>
    </submittedName>
</protein>